<keyword evidence="5" id="KW-0479">Metal-binding</keyword>
<dbReference type="SUPFAM" id="SSF81301">
    <property type="entry name" value="Nucleotidyltransferase"/>
    <property type="match status" value="1"/>
</dbReference>
<dbReference type="InterPro" id="IPR002934">
    <property type="entry name" value="Polymerase_NTP_transf_dom"/>
</dbReference>
<evidence type="ECO:0000256" key="2">
    <source>
        <dbReference type="ARBA" id="ARBA00022649"/>
    </source>
</evidence>
<keyword evidence="8" id="KW-0460">Magnesium</keyword>
<dbReference type="Pfam" id="PF01909">
    <property type="entry name" value="NTP_transf_2"/>
    <property type="match status" value="1"/>
</dbReference>
<dbReference type="GO" id="GO:0005524">
    <property type="term" value="F:ATP binding"/>
    <property type="evidence" value="ECO:0007669"/>
    <property type="project" value="UniProtKB-KW"/>
</dbReference>
<proteinExistence type="inferred from homology"/>
<dbReference type="AlphaFoldDB" id="A0A368UR18"/>
<comment type="similarity">
    <text evidence="9">Belongs to the MntA antitoxin family.</text>
</comment>
<dbReference type="PANTHER" id="PTHR33571">
    <property type="entry name" value="SSL8005 PROTEIN"/>
    <property type="match status" value="1"/>
</dbReference>
<name>A0A368UR18_9BACT</name>
<dbReference type="InterPro" id="IPR052038">
    <property type="entry name" value="Type-VII_TA_antitoxin"/>
</dbReference>
<keyword evidence="4" id="KW-0548">Nucleotidyltransferase</keyword>
<evidence type="ECO:0000259" key="10">
    <source>
        <dbReference type="Pfam" id="PF01909"/>
    </source>
</evidence>
<dbReference type="CDD" id="cd05403">
    <property type="entry name" value="NT_KNTase_like"/>
    <property type="match status" value="1"/>
</dbReference>
<dbReference type="InterPro" id="IPR043519">
    <property type="entry name" value="NT_sf"/>
</dbReference>
<accession>A0A368UR18</accession>
<dbReference type="GO" id="GO:0046872">
    <property type="term" value="F:metal ion binding"/>
    <property type="evidence" value="ECO:0007669"/>
    <property type="project" value="UniProtKB-KW"/>
</dbReference>
<reference evidence="11 12" key="1">
    <citation type="submission" date="2018-07" db="EMBL/GenBank/DDBJ databases">
        <title>Freshwater and sediment microbial communities from various areas in North America, analyzing microbe dynamics in response to fracking.</title>
        <authorList>
            <person name="Lamendella R."/>
        </authorList>
    </citation>
    <scope>NUCLEOTIDE SEQUENCE [LARGE SCALE GENOMIC DNA]</scope>
    <source>
        <strain evidence="11 12">160A</strain>
    </source>
</reference>
<evidence type="ECO:0000256" key="6">
    <source>
        <dbReference type="ARBA" id="ARBA00022741"/>
    </source>
</evidence>
<evidence type="ECO:0000313" key="11">
    <source>
        <dbReference type="EMBL" id="RCW29864.1"/>
    </source>
</evidence>
<gene>
    <name evidence="11" type="ORF">DFO77_12557</name>
</gene>
<evidence type="ECO:0000256" key="5">
    <source>
        <dbReference type="ARBA" id="ARBA00022723"/>
    </source>
</evidence>
<dbReference type="PANTHER" id="PTHR33571:SF19">
    <property type="entry name" value="PROTEIN ADENYLYLTRANSFERASE MJ0128-RELATED"/>
    <property type="match status" value="1"/>
</dbReference>
<feature type="domain" description="Polymerase nucleotidyl transferase" evidence="10">
    <location>
        <begin position="14"/>
        <end position="89"/>
    </location>
</feature>
<comment type="cofactor">
    <cofactor evidence="1">
        <name>Mg(2+)</name>
        <dbReference type="ChEBI" id="CHEBI:18420"/>
    </cofactor>
</comment>
<evidence type="ECO:0000256" key="1">
    <source>
        <dbReference type="ARBA" id="ARBA00001946"/>
    </source>
</evidence>
<dbReference type="RefSeq" id="WP_114437791.1">
    <property type="nucleotide sequence ID" value="NZ_QPIZ01000025.1"/>
</dbReference>
<evidence type="ECO:0000256" key="8">
    <source>
        <dbReference type="ARBA" id="ARBA00022842"/>
    </source>
</evidence>
<dbReference type="Proteomes" id="UP000252733">
    <property type="component" value="Unassembled WGS sequence"/>
</dbReference>
<dbReference type="EMBL" id="QPIZ01000025">
    <property type="protein sequence ID" value="RCW29864.1"/>
    <property type="molecule type" value="Genomic_DNA"/>
</dbReference>
<keyword evidence="3" id="KW-0808">Transferase</keyword>
<comment type="caution">
    <text evidence="11">The sequence shown here is derived from an EMBL/GenBank/DDBJ whole genome shotgun (WGS) entry which is preliminary data.</text>
</comment>
<dbReference type="GO" id="GO:0016779">
    <property type="term" value="F:nucleotidyltransferase activity"/>
    <property type="evidence" value="ECO:0007669"/>
    <property type="project" value="UniProtKB-KW"/>
</dbReference>
<protein>
    <recommendedName>
        <fullName evidence="10">Polymerase nucleotidyl transferase domain-containing protein</fullName>
    </recommendedName>
</protein>
<keyword evidence="2" id="KW-1277">Toxin-antitoxin system</keyword>
<sequence length="96" mass="10929">MISLQEIIEKLNSHKSRLYKDYPIKSLGIFGSFSRSEQNKSSDLDILVDFTGKIGIRFIDLADELEDITGMKVDLVSRNGIKEKYLKSINSDLVFV</sequence>
<evidence type="ECO:0000256" key="4">
    <source>
        <dbReference type="ARBA" id="ARBA00022695"/>
    </source>
</evidence>
<keyword evidence="7" id="KW-0067">ATP-binding</keyword>
<evidence type="ECO:0000256" key="9">
    <source>
        <dbReference type="ARBA" id="ARBA00038276"/>
    </source>
</evidence>
<dbReference type="Gene3D" id="3.30.460.10">
    <property type="entry name" value="Beta Polymerase, domain 2"/>
    <property type="match status" value="1"/>
</dbReference>
<organism evidence="11 12">
    <name type="scientific">Marinilabilia salmonicolor</name>
    <dbReference type="NCBI Taxonomy" id="989"/>
    <lineage>
        <taxon>Bacteria</taxon>
        <taxon>Pseudomonadati</taxon>
        <taxon>Bacteroidota</taxon>
        <taxon>Bacteroidia</taxon>
        <taxon>Marinilabiliales</taxon>
        <taxon>Marinilabiliaceae</taxon>
        <taxon>Marinilabilia</taxon>
    </lineage>
</organism>
<keyword evidence="6" id="KW-0547">Nucleotide-binding</keyword>
<evidence type="ECO:0000313" key="12">
    <source>
        <dbReference type="Proteomes" id="UP000252733"/>
    </source>
</evidence>
<keyword evidence="12" id="KW-1185">Reference proteome</keyword>
<evidence type="ECO:0000256" key="7">
    <source>
        <dbReference type="ARBA" id="ARBA00022840"/>
    </source>
</evidence>
<evidence type="ECO:0000256" key="3">
    <source>
        <dbReference type="ARBA" id="ARBA00022679"/>
    </source>
</evidence>